<gene>
    <name evidence="2" type="ORF">QWY29_16450</name>
</gene>
<keyword evidence="3" id="KW-1185">Reference proteome</keyword>
<name>A0ABT8EXQ9_9ACTN</name>
<evidence type="ECO:0000313" key="3">
    <source>
        <dbReference type="Proteomes" id="UP001168537"/>
    </source>
</evidence>
<proteinExistence type="predicted"/>
<dbReference type="Proteomes" id="UP001168537">
    <property type="component" value="Unassembled WGS sequence"/>
</dbReference>
<comment type="caution">
    <text evidence="2">The sequence shown here is derived from an EMBL/GenBank/DDBJ whole genome shotgun (WGS) entry which is preliminary data.</text>
</comment>
<evidence type="ECO:0000313" key="2">
    <source>
        <dbReference type="EMBL" id="MDN4162961.1"/>
    </source>
</evidence>
<reference evidence="2" key="1">
    <citation type="submission" date="2023-06" db="EMBL/GenBank/DDBJ databases">
        <title>Draft genome sequence of Nocardioides sp. SOB72.</title>
        <authorList>
            <person name="Zhang G."/>
        </authorList>
    </citation>
    <scope>NUCLEOTIDE SEQUENCE</scope>
    <source>
        <strain evidence="2">SOB72</strain>
    </source>
</reference>
<protein>
    <recommendedName>
        <fullName evidence="4">Secreted protein</fullName>
    </recommendedName>
</protein>
<evidence type="ECO:0008006" key="4">
    <source>
        <dbReference type="Google" id="ProtNLM"/>
    </source>
</evidence>
<evidence type="ECO:0000256" key="1">
    <source>
        <dbReference type="SAM" id="MobiDB-lite"/>
    </source>
</evidence>
<organism evidence="2 3">
    <name type="scientific">Nocardioides abyssi</name>
    <dbReference type="NCBI Taxonomy" id="3058370"/>
    <lineage>
        <taxon>Bacteria</taxon>
        <taxon>Bacillati</taxon>
        <taxon>Actinomycetota</taxon>
        <taxon>Actinomycetes</taxon>
        <taxon>Propionibacteriales</taxon>
        <taxon>Nocardioidaceae</taxon>
        <taxon>Nocardioides</taxon>
    </lineage>
</organism>
<dbReference type="RefSeq" id="WP_300962121.1">
    <property type="nucleotide sequence ID" value="NZ_JAUHJR010000008.1"/>
</dbReference>
<feature type="region of interest" description="Disordered" evidence="1">
    <location>
        <begin position="25"/>
        <end position="72"/>
    </location>
</feature>
<accession>A0ABT8EXQ9</accession>
<sequence>MTGWIVLVVVLVAIVLGYVLASSRAAKQEERRMNDGIAGGHQDTHLDPGPHPQSRHTGPRDPHVGPQPPFGD</sequence>
<dbReference type="EMBL" id="JAUHJR010000008">
    <property type="protein sequence ID" value="MDN4162961.1"/>
    <property type="molecule type" value="Genomic_DNA"/>
</dbReference>